<evidence type="ECO:0000313" key="3">
    <source>
        <dbReference type="EMBL" id="KAH7014380.1"/>
    </source>
</evidence>
<name>A0A9P8XSF9_9PEZI</name>
<gene>
    <name evidence="3" type="ORF">B0I36DRAFT_338647</name>
</gene>
<keyword evidence="1" id="KW-0732">Signal</keyword>
<dbReference type="RefSeq" id="XP_046005347.1">
    <property type="nucleotide sequence ID" value="XM_046155790.1"/>
</dbReference>
<comment type="caution">
    <text evidence="3">The sequence shown here is derived from an EMBL/GenBank/DDBJ whole genome shotgun (WGS) entry which is preliminary data.</text>
</comment>
<evidence type="ECO:0000259" key="2">
    <source>
        <dbReference type="PROSITE" id="PS51212"/>
    </source>
</evidence>
<dbReference type="SMART" id="SM00321">
    <property type="entry name" value="WSC"/>
    <property type="match status" value="1"/>
</dbReference>
<dbReference type="GeneID" id="70185336"/>
<organism evidence="3 4">
    <name type="scientific">Microdochium trichocladiopsis</name>
    <dbReference type="NCBI Taxonomy" id="1682393"/>
    <lineage>
        <taxon>Eukaryota</taxon>
        <taxon>Fungi</taxon>
        <taxon>Dikarya</taxon>
        <taxon>Ascomycota</taxon>
        <taxon>Pezizomycotina</taxon>
        <taxon>Sordariomycetes</taxon>
        <taxon>Xylariomycetidae</taxon>
        <taxon>Xylariales</taxon>
        <taxon>Microdochiaceae</taxon>
        <taxon>Microdochium</taxon>
    </lineage>
</organism>
<dbReference type="OrthoDB" id="2019572at2759"/>
<feature type="chain" id="PRO_5040304263" description="WSC domain-containing protein" evidence="1">
    <location>
        <begin position="23"/>
        <end position="183"/>
    </location>
</feature>
<dbReference type="Proteomes" id="UP000756346">
    <property type="component" value="Unassembled WGS sequence"/>
</dbReference>
<evidence type="ECO:0000313" key="4">
    <source>
        <dbReference type="Proteomes" id="UP000756346"/>
    </source>
</evidence>
<keyword evidence="4" id="KW-1185">Reference proteome</keyword>
<accession>A0A9P8XSF9</accession>
<sequence>MKSNSVLPVLTAVAARAASAAGTPNCYSSLAEGDFGTGSNSTFAFLSYGSCREQCRGAAFAYSALQGETCTCGAALPPASALVGDDECNTPCPGYPLDICGGPNAWTIIDTVPGASQSSVTDVPYYTANSTTPAPTGVHSSTTTSASATSSTSVIPTAGAVAEGAYLGGVAAAMGLGVVYNLF</sequence>
<dbReference type="AlphaFoldDB" id="A0A9P8XSF9"/>
<dbReference type="Pfam" id="PF01822">
    <property type="entry name" value="WSC"/>
    <property type="match status" value="1"/>
</dbReference>
<feature type="domain" description="WSC" evidence="2">
    <location>
        <begin position="20"/>
        <end position="112"/>
    </location>
</feature>
<dbReference type="InterPro" id="IPR002889">
    <property type="entry name" value="WSC_carb-bd"/>
</dbReference>
<dbReference type="EMBL" id="JAGTJQ010000013">
    <property type="protein sequence ID" value="KAH7014380.1"/>
    <property type="molecule type" value="Genomic_DNA"/>
</dbReference>
<feature type="signal peptide" evidence="1">
    <location>
        <begin position="1"/>
        <end position="22"/>
    </location>
</feature>
<dbReference type="PROSITE" id="PS51212">
    <property type="entry name" value="WSC"/>
    <property type="match status" value="1"/>
</dbReference>
<evidence type="ECO:0000256" key="1">
    <source>
        <dbReference type="SAM" id="SignalP"/>
    </source>
</evidence>
<proteinExistence type="predicted"/>
<reference evidence="3" key="1">
    <citation type="journal article" date="2021" name="Nat. Commun.">
        <title>Genetic determinants of endophytism in the Arabidopsis root mycobiome.</title>
        <authorList>
            <person name="Mesny F."/>
            <person name="Miyauchi S."/>
            <person name="Thiergart T."/>
            <person name="Pickel B."/>
            <person name="Atanasova L."/>
            <person name="Karlsson M."/>
            <person name="Huettel B."/>
            <person name="Barry K.W."/>
            <person name="Haridas S."/>
            <person name="Chen C."/>
            <person name="Bauer D."/>
            <person name="Andreopoulos W."/>
            <person name="Pangilinan J."/>
            <person name="LaButti K."/>
            <person name="Riley R."/>
            <person name="Lipzen A."/>
            <person name="Clum A."/>
            <person name="Drula E."/>
            <person name="Henrissat B."/>
            <person name="Kohler A."/>
            <person name="Grigoriev I.V."/>
            <person name="Martin F.M."/>
            <person name="Hacquard S."/>
        </authorList>
    </citation>
    <scope>NUCLEOTIDE SEQUENCE</scope>
    <source>
        <strain evidence="3">MPI-CAGE-CH-0230</strain>
    </source>
</reference>
<protein>
    <recommendedName>
        <fullName evidence="2">WSC domain-containing protein</fullName>
    </recommendedName>
</protein>